<evidence type="ECO:0000313" key="3">
    <source>
        <dbReference type="EMBL" id="QDO97387.1"/>
    </source>
</evidence>
<dbReference type="PANTHER" id="PTHR30575">
    <property type="entry name" value="PEPTIDASE M20"/>
    <property type="match status" value="1"/>
</dbReference>
<dbReference type="FunFam" id="3.30.70.360:FF:000004">
    <property type="entry name" value="Peptidase M20 domain-containing protein 2"/>
    <property type="match status" value="1"/>
</dbReference>
<dbReference type="AlphaFoldDB" id="A0A516H0T5"/>
<dbReference type="PANTHER" id="PTHR30575:SF0">
    <property type="entry name" value="XAA-ARG DIPEPTIDASE"/>
    <property type="match status" value="1"/>
</dbReference>
<dbReference type="PIRSF" id="PIRSF037227">
    <property type="entry name" value="Aminobenzoyl-glu_utiliz_pB"/>
    <property type="match status" value="1"/>
</dbReference>
<dbReference type="Gene3D" id="3.40.630.10">
    <property type="entry name" value="Zn peptidases"/>
    <property type="match status" value="1"/>
</dbReference>
<dbReference type="SUPFAM" id="SSF53187">
    <property type="entry name" value="Zn-dependent exopeptidases"/>
    <property type="match status" value="1"/>
</dbReference>
<dbReference type="GO" id="GO:0016805">
    <property type="term" value="F:dipeptidase activity"/>
    <property type="evidence" value="ECO:0007669"/>
    <property type="project" value="TreeGrafter"/>
</dbReference>
<dbReference type="InterPro" id="IPR002933">
    <property type="entry name" value="Peptidase_M20"/>
</dbReference>
<organism evidence="3 4">
    <name type="scientific">Ferrovibrio terrae</name>
    <dbReference type="NCBI Taxonomy" id="2594003"/>
    <lineage>
        <taxon>Bacteria</taxon>
        <taxon>Pseudomonadati</taxon>
        <taxon>Pseudomonadota</taxon>
        <taxon>Alphaproteobacteria</taxon>
        <taxon>Rhodospirillales</taxon>
        <taxon>Rhodospirillaceae</taxon>
        <taxon>Ferrovibrio</taxon>
    </lineage>
</organism>
<dbReference type="GO" id="GO:0005737">
    <property type="term" value="C:cytoplasm"/>
    <property type="evidence" value="ECO:0007669"/>
    <property type="project" value="TreeGrafter"/>
</dbReference>
<dbReference type="GO" id="GO:0071713">
    <property type="term" value="F:para-aminobenzoyl-glutamate hydrolase activity"/>
    <property type="evidence" value="ECO:0007669"/>
    <property type="project" value="TreeGrafter"/>
</dbReference>
<name>A0A516H0T5_9PROT</name>
<dbReference type="Pfam" id="PF07687">
    <property type="entry name" value="M20_dimer"/>
    <property type="match status" value="1"/>
</dbReference>
<dbReference type="OrthoDB" id="9781032at2"/>
<feature type="domain" description="Peptidase M20 dimerisation" evidence="2">
    <location>
        <begin position="192"/>
        <end position="283"/>
    </location>
</feature>
<accession>A0A516H0T5</accession>
<dbReference type="EMBL" id="CP041636">
    <property type="protein sequence ID" value="QDO97387.1"/>
    <property type="molecule type" value="Genomic_DNA"/>
</dbReference>
<evidence type="ECO:0000259" key="2">
    <source>
        <dbReference type="Pfam" id="PF07687"/>
    </source>
</evidence>
<proteinExistence type="predicted"/>
<protein>
    <submittedName>
        <fullName evidence="3">Amidohydrolase</fullName>
    </submittedName>
</protein>
<dbReference type="Proteomes" id="UP000317496">
    <property type="component" value="Chromosome"/>
</dbReference>
<evidence type="ECO:0000313" key="4">
    <source>
        <dbReference type="Proteomes" id="UP000317496"/>
    </source>
</evidence>
<dbReference type="InterPro" id="IPR017145">
    <property type="entry name" value="Aminobenzoyl-glu_utiliz_pB"/>
</dbReference>
<dbReference type="Gene3D" id="3.30.70.360">
    <property type="match status" value="1"/>
</dbReference>
<dbReference type="InterPro" id="IPR036264">
    <property type="entry name" value="Bact_exopeptidase_dim_dom"/>
</dbReference>
<gene>
    <name evidence="3" type="ORF">FNB15_08970</name>
</gene>
<evidence type="ECO:0000256" key="1">
    <source>
        <dbReference type="ARBA" id="ARBA00022801"/>
    </source>
</evidence>
<dbReference type="NCBIfam" id="TIGR01891">
    <property type="entry name" value="amidohydrolases"/>
    <property type="match status" value="1"/>
</dbReference>
<dbReference type="InterPro" id="IPR052030">
    <property type="entry name" value="Peptidase_M20/M20A_hydrolases"/>
</dbReference>
<sequence>MQTITDIAAMCDAKADTCIAMSDAVWDLAELRYQEHGAVAAQIALLEKEGFRVTRDIAGIPTAFMAEAGHDSGGGNGPLIGLLGEYDALSGLGQTAGVTERRPTAQANGQGCGHNLLGAGAVLAAIAVKDHLAAHKIPGRVRYYGCPAEEGGSGKTFMARAGLFKDLDAAICWHPGNFWGVMSVNTLANIQAYFRFQGRAAHAASAPHLGRSALDAVELMNVGVNYMREHMPANARVHYAVTDTGGISPNVVQATAEVLYLVRAPTVAAATQLFERVKKIAEGAALMTETQAFVDFDKACSEVLPNTALEWAMHRNIEALGPVAFDDADRAFADRMRREALTPEDVFSSLRSVGEPTTYDKPLHDGILPFNGTPRQLYGSTDVGDVSWLTPTVQCWGPCFAVGTPGHSWQLVAQGKQPAAHKAMAQAAKAMAATAIDALTDEDLLKQARSEWEKRTAGAPYQCPIPPLVELPFARKSKGGVLLGGGASPFTAAPLTRSKPV</sequence>
<dbReference type="KEGG" id="fer:FNB15_08970"/>
<dbReference type="SUPFAM" id="SSF55031">
    <property type="entry name" value="Bacterial exopeptidase dimerisation domain"/>
    <property type="match status" value="1"/>
</dbReference>
<keyword evidence="4" id="KW-1185">Reference proteome</keyword>
<reference evidence="3 4" key="1">
    <citation type="submission" date="2019-07" db="EMBL/GenBank/DDBJ databases">
        <title>Genome sequencing for Ferrovibrio sp. K5.</title>
        <authorList>
            <person name="Park S.-J."/>
        </authorList>
    </citation>
    <scope>NUCLEOTIDE SEQUENCE [LARGE SCALE GENOMIC DNA]</scope>
    <source>
        <strain evidence="3 4">K5</strain>
    </source>
</reference>
<dbReference type="RefSeq" id="WP_144068368.1">
    <property type="nucleotide sequence ID" value="NZ_CP041636.1"/>
</dbReference>
<dbReference type="InterPro" id="IPR017439">
    <property type="entry name" value="Amidohydrolase"/>
</dbReference>
<keyword evidence="1 3" id="KW-0378">Hydrolase</keyword>
<dbReference type="CDD" id="cd05673">
    <property type="entry name" value="M20_Acy1L2_AbgB"/>
    <property type="match status" value="1"/>
</dbReference>
<dbReference type="InterPro" id="IPR011650">
    <property type="entry name" value="Peptidase_M20_dimer"/>
</dbReference>
<dbReference type="GO" id="GO:0046657">
    <property type="term" value="P:folic acid catabolic process"/>
    <property type="evidence" value="ECO:0007669"/>
    <property type="project" value="TreeGrafter"/>
</dbReference>
<dbReference type="Pfam" id="PF01546">
    <property type="entry name" value="Peptidase_M20"/>
    <property type="match status" value="1"/>
</dbReference>